<evidence type="ECO:0000313" key="2">
    <source>
        <dbReference type="Proteomes" id="UP000217790"/>
    </source>
</evidence>
<gene>
    <name evidence="1" type="ORF">ARMGADRAFT_1013729</name>
</gene>
<dbReference type="OMA" id="DELEMYI"/>
<reference evidence="2" key="1">
    <citation type="journal article" date="2017" name="Nat. Ecol. Evol.">
        <title>Genome expansion and lineage-specific genetic innovations in the forest pathogenic fungi Armillaria.</title>
        <authorList>
            <person name="Sipos G."/>
            <person name="Prasanna A.N."/>
            <person name="Walter M.C."/>
            <person name="O'Connor E."/>
            <person name="Balint B."/>
            <person name="Krizsan K."/>
            <person name="Kiss B."/>
            <person name="Hess J."/>
            <person name="Varga T."/>
            <person name="Slot J."/>
            <person name="Riley R."/>
            <person name="Boka B."/>
            <person name="Rigling D."/>
            <person name="Barry K."/>
            <person name="Lee J."/>
            <person name="Mihaltcheva S."/>
            <person name="LaButti K."/>
            <person name="Lipzen A."/>
            <person name="Waldron R."/>
            <person name="Moloney N.M."/>
            <person name="Sperisen C."/>
            <person name="Kredics L."/>
            <person name="Vagvoelgyi C."/>
            <person name="Patrignani A."/>
            <person name="Fitzpatrick D."/>
            <person name="Nagy I."/>
            <person name="Doyle S."/>
            <person name="Anderson J.B."/>
            <person name="Grigoriev I.V."/>
            <person name="Gueldener U."/>
            <person name="Muensterkoetter M."/>
            <person name="Nagy L.G."/>
        </authorList>
    </citation>
    <scope>NUCLEOTIDE SEQUENCE [LARGE SCALE GENOMIC DNA]</scope>
    <source>
        <strain evidence="2">Ar21-2</strain>
    </source>
</reference>
<proteinExistence type="predicted"/>
<dbReference type="InParanoid" id="A0A2H3D9R0"/>
<dbReference type="Proteomes" id="UP000217790">
    <property type="component" value="Unassembled WGS sequence"/>
</dbReference>
<protein>
    <submittedName>
        <fullName evidence="1">Uncharacterized protein</fullName>
    </submittedName>
</protein>
<dbReference type="AlphaFoldDB" id="A0A2H3D9R0"/>
<name>A0A2H3D9R0_ARMGA</name>
<accession>A0A2H3D9R0</accession>
<organism evidence="1 2">
    <name type="scientific">Armillaria gallica</name>
    <name type="common">Bulbous honey fungus</name>
    <name type="synonym">Armillaria bulbosa</name>
    <dbReference type="NCBI Taxonomy" id="47427"/>
    <lineage>
        <taxon>Eukaryota</taxon>
        <taxon>Fungi</taxon>
        <taxon>Dikarya</taxon>
        <taxon>Basidiomycota</taxon>
        <taxon>Agaricomycotina</taxon>
        <taxon>Agaricomycetes</taxon>
        <taxon>Agaricomycetidae</taxon>
        <taxon>Agaricales</taxon>
        <taxon>Marasmiineae</taxon>
        <taxon>Physalacriaceae</taxon>
        <taxon>Armillaria</taxon>
    </lineage>
</organism>
<sequence length="577" mass="66022">MNNKISRKLQKSGWVELMDLSLDLWLEIFRLVFPVDVLQLARTNKGFRDILMKRSSAPIWRVARSNLSGLPAPFPGMSEPTWANLLFFKLCERCTQKTTAPINWLYRVRLCKACAAKEIISLEQCCGKHSNIGKLIPLSFSPAGQRTFCYKKEAVAVQKHYLSLDSDARSKYISERRAYLESLDELTDIAQSWHAAYLTELESGAPEVSETQPAIMMELNELKYEEDDWWTKVPVHSDERHYVKQTPLTETVWFNIKRDFFTSLDAAKARKVTLEREDLLAARIELCAPILRDYSNHPDRLPCDEALPNLKDFVLLEPLSHIIQQPSHVMLDKDSFMSLIPHLPGMMSQWRQKITEKFLSIFPGATSLGSPLAVHVALCTCCAAILFYPQVLAHHCLTKPPQSTGSKAWDYDVLLYDERLAAIVKDVVFVLGRDVETTTASELDELEMYIHCQDCDTSRYRHGQYPLFGWRRLISHVYQATTTKCASRTNLRPVSLQWTKSSECFIVGGHRNEYIWRCWHCRGTENQSKLTYHSAMKAHLVKEHGIKQPSVNFDYYKELGAPPGISGFTLTVCGDCD</sequence>
<dbReference type="EMBL" id="KZ293660">
    <property type="protein sequence ID" value="PBK91981.1"/>
    <property type="molecule type" value="Genomic_DNA"/>
</dbReference>
<dbReference type="OrthoDB" id="2322499at2759"/>
<keyword evidence="2" id="KW-1185">Reference proteome</keyword>
<evidence type="ECO:0000313" key="1">
    <source>
        <dbReference type="EMBL" id="PBK91981.1"/>
    </source>
</evidence>